<evidence type="ECO:0000313" key="7">
    <source>
        <dbReference type="EMBL" id="QLF69761.1"/>
    </source>
</evidence>
<dbReference type="InterPro" id="IPR055166">
    <property type="entry name" value="Transc_reg_Sar_Rot_HTH"/>
</dbReference>
<keyword evidence="8" id="KW-1185">Reference proteome</keyword>
<protein>
    <submittedName>
        <fullName evidence="7">MarR family transcriptional regulator</fullName>
    </submittedName>
</protein>
<dbReference type="InterPro" id="IPR000835">
    <property type="entry name" value="HTH_MarR-typ"/>
</dbReference>
<keyword evidence="2" id="KW-0963">Cytoplasm</keyword>
<comment type="subcellular location">
    <subcellularLocation>
        <location evidence="1">Cytoplasm</location>
    </subcellularLocation>
</comment>
<dbReference type="Pfam" id="PF22381">
    <property type="entry name" value="Staph_reg_Sar_Rot"/>
    <property type="match status" value="1"/>
</dbReference>
<organism evidence="7 8">
    <name type="scientific">Peteryoungia desertarenae</name>
    <dbReference type="NCBI Taxonomy" id="1813451"/>
    <lineage>
        <taxon>Bacteria</taxon>
        <taxon>Pseudomonadati</taxon>
        <taxon>Pseudomonadota</taxon>
        <taxon>Alphaproteobacteria</taxon>
        <taxon>Hyphomicrobiales</taxon>
        <taxon>Rhizobiaceae</taxon>
        <taxon>Peteryoungia</taxon>
    </lineage>
</organism>
<dbReference type="PROSITE" id="PS50995">
    <property type="entry name" value="HTH_MARR_2"/>
    <property type="match status" value="1"/>
</dbReference>
<keyword evidence="4" id="KW-0238">DNA-binding</keyword>
<sequence length="160" mass="18031">MADGGSRQTMKNRHLDDALMLDKQLCFALYSASHAFNRAYKPLLAPLGLTYPQYVVMMALWEEDDVQVKALGTRVGLDSGTLSPLLKRLEQMHYVSRRRDAADERQVFITLTADGQALKDRAREVFSQIGNRTGCDLAEIEALRESLKRLTRQLDKAGSE</sequence>
<gene>
    <name evidence="7" type="ORF">FE840_009520</name>
</gene>
<evidence type="ECO:0000256" key="2">
    <source>
        <dbReference type="ARBA" id="ARBA00022490"/>
    </source>
</evidence>
<keyword evidence="3" id="KW-0805">Transcription regulation</keyword>
<proteinExistence type="predicted"/>
<dbReference type="InterPro" id="IPR039422">
    <property type="entry name" value="MarR/SlyA-like"/>
</dbReference>
<dbReference type="PANTHER" id="PTHR33164:SF5">
    <property type="entry name" value="ORGANIC HYDROPEROXIDE RESISTANCE TRANSCRIPTIONAL REGULATOR"/>
    <property type="match status" value="1"/>
</dbReference>
<keyword evidence="5" id="KW-0804">Transcription</keyword>
<dbReference type="InterPro" id="IPR036390">
    <property type="entry name" value="WH_DNA-bd_sf"/>
</dbReference>
<evidence type="ECO:0000256" key="3">
    <source>
        <dbReference type="ARBA" id="ARBA00023015"/>
    </source>
</evidence>
<name>A0ABX6QMD4_9HYPH</name>
<evidence type="ECO:0000256" key="5">
    <source>
        <dbReference type="ARBA" id="ARBA00023163"/>
    </source>
</evidence>
<feature type="domain" description="HTH marR-type" evidence="6">
    <location>
        <begin position="22"/>
        <end position="152"/>
    </location>
</feature>
<dbReference type="PANTHER" id="PTHR33164">
    <property type="entry name" value="TRANSCRIPTIONAL REGULATOR, MARR FAMILY"/>
    <property type="match status" value="1"/>
</dbReference>
<dbReference type="SUPFAM" id="SSF46785">
    <property type="entry name" value="Winged helix' DNA-binding domain"/>
    <property type="match status" value="1"/>
</dbReference>
<dbReference type="Proteomes" id="UP000308530">
    <property type="component" value="Chromosome"/>
</dbReference>
<evidence type="ECO:0000256" key="4">
    <source>
        <dbReference type="ARBA" id="ARBA00023125"/>
    </source>
</evidence>
<evidence type="ECO:0000313" key="8">
    <source>
        <dbReference type="Proteomes" id="UP000308530"/>
    </source>
</evidence>
<dbReference type="InterPro" id="IPR036388">
    <property type="entry name" value="WH-like_DNA-bd_sf"/>
</dbReference>
<evidence type="ECO:0000259" key="6">
    <source>
        <dbReference type="PROSITE" id="PS50995"/>
    </source>
</evidence>
<evidence type="ECO:0000256" key="1">
    <source>
        <dbReference type="ARBA" id="ARBA00004496"/>
    </source>
</evidence>
<dbReference type="SMART" id="SM00347">
    <property type="entry name" value="HTH_MARR"/>
    <property type="match status" value="1"/>
</dbReference>
<accession>A0ABX6QMD4</accession>
<dbReference type="EMBL" id="CP058350">
    <property type="protein sequence ID" value="QLF69761.1"/>
    <property type="molecule type" value="Genomic_DNA"/>
</dbReference>
<dbReference type="Gene3D" id="1.10.10.10">
    <property type="entry name" value="Winged helix-like DNA-binding domain superfamily/Winged helix DNA-binding domain"/>
    <property type="match status" value="1"/>
</dbReference>
<reference evidence="7 8" key="1">
    <citation type="submission" date="2020-06" db="EMBL/GenBank/DDBJ databases">
        <title>Genome sequence of Rhizobium sp strain ADMK78.</title>
        <authorList>
            <person name="Rahi P."/>
        </authorList>
    </citation>
    <scope>NUCLEOTIDE SEQUENCE [LARGE SCALE GENOMIC DNA]</scope>
    <source>
        <strain evidence="7 8">ADMK78</strain>
    </source>
</reference>